<sequence length="635" mass="70844">MSDSDQARTSWKLSTRRGNLSDREGTERSSSKLTRLFQTISDSVSAPANSPVSPTAEYAFGPDSRRNAVLLDVTPEDLRPPSVAESVTSRFTLVLPPSPPPHTLQYPFTNIGAQQTVSFDSFSRSNKRFLPKFKTPNSGPARLFSRKRKHRQISYEFDGEPLDGEEGELVVVDDEACYIDNSRAKGMDILRLLPDELSIYILLFVDLPVILSCLAVSRHWQRLASDNVVWRSIFYRAGFSIDSNALRQAGFSPLQAPATPQTPTSPRLSSISKFAYYIPAYSSSLRESVTSFGTAQSLESNLQIVRQEPLSVPAPLSLDWKTVYKARVIIEKLLVKASPTVTKLAGHTDAVYCVEYDGDKIVTGSRDRTICVWTIRNSAPKLKMTLTGHQASVLCLQIDHTGYMVSGSSDWTIIVWDLNAPPENRIVDTLREHKGGVLDIKMDAHYIVSCSKDSCICVWDRATRKLFRKLVGHKGPVNAIGFQDDRVVSVSGDGSMILWDMLSGNRIRTFEGHERGLACVVFKDDWLISGSNDKKIKIWDPRTGECLNTLSGHDHLVRSLSFNPGTKRLVSTSYDRSIRIWDVVTGKCLREFLNVHDSHIFDVVFRVSKIISASHDKGVVIMDFAPSEMDTSLFA</sequence>
<dbReference type="InterPro" id="IPR020472">
    <property type="entry name" value="WD40_PAC1"/>
</dbReference>
<dbReference type="PRINTS" id="PR00320">
    <property type="entry name" value="GPROTEINBRPT"/>
</dbReference>
<dbReference type="Pfam" id="PF00400">
    <property type="entry name" value="WD40"/>
    <property type="match status" value="6"/>
</dbReference>
<dbReference type="InterPro" id="IPR001680">
    <property type="entry name" value="WD40_rpt"/>
</dbReference>
<feature type="domain" description="F-box" evidence="5">
    <location>
        <begin position="187"/>
        <end position="233"/>
    </location>
</feature>
<reference evidence="6 7" key="1">
    <citation type="journal article" date="2011" name="PLoS Pathog.">
        <title>Endophytic Life Strategies Decoded by Genome and Transcriptome Analyses of the Mutualistic Root Symbiont Piriformospora indica.</title>
        <authorList>
            <person name="Zuccaro A."/>
            <person name="Lahrmann U."/>
            <person name="Guldener U."/>
            <person name="Langen G."/>
            <person name="Pfiffi S."/>
            <person name="Biedenkopf D."/>
            <person name="Wong P."/>
            <person name="Samans B."/>
            <person name="Grimm C."/>
            <person name="Basiewicz M."/>
            <person name="Murat C."/>
            <person name="Martin F."/>
            <person name="Kogel K.H."/>
        </authorList>
    </citation>
    <scope>NUCLEOTIDE SEQUENCE [LARGE SCALE GENOMIC DNA]</scope>
    <source>
        <strain evidence="6 7">DSM 11827</strain>
    </source>
</reference>
<evidence type="ECO:0000256" key="2">
    <source>
        <dbReference type="ARBA" id="ARBA00022737"/>
    </source>
</evidence>
<dbReference type="Proteomes" id="UP000007148">
    <property type="component" value="Unassembled WGS sequence"/>
</dbReference>
<dbReference type="InParanoid" id="G4TAN3"/>
<comment type="caution">
    <text evidence="6">The sequence shown here is derived from an EMBL/GenBank/DDBJ whole genome shotgun (WGS) entry which is preliminary data.</text>
</comment>
<feature type="repeat" description="WD" evidence="3">
    <location>
        <begin position="386"/>
        <end position="419"/>
    </location>
</feature>
<feature type="repeat" description="WD" evidence="3">
    <location>
        <begin position="550"/>
        <end position="591"/>
    </location>
</feature>
<dbReference type="PANTHER" id="PTHR22847">
    <property type="entry name" value="WD40 REPEAT PROTEIN"/>
    <property type="match status" value="1"/>
</dbReference>
<evidence type="ECO:0000256" key="3">
    <source>
        <dbReference type="PROSITE-ProRule" id="PRU00221"/>
    </source>
</evidence>
<dbReference type="PROSITE" id="PS50181">
    <property type="entry name" value="FBOX"/>
    <property type="match status" value="1"/>
</dbReference>
<dbReference type="SUPFAM" id="SSF81383">
    <property type="entry name" value="F-box domain"/>
    <property type="match status" value="1"/>
</dbReference>
<feature type="compositionally biased region" description="Basic and acidic residues" evidence="4">
    <location>
        <begin position="19"/>
        <end position="30"/>
    </location>
</feature>
<dbReference type="AlphaFoldDB" id="G4TAN3"/>
<evidence type="ECO:0000313" key="6">
    <source>
        <dbReference type="EMBL" id="CCA68393.1"/>
    </source>
</evidence>
<keyword evidence="7" id="KW-1185">Reference proteome</keyword>
<dbReference type="SUPFAM" id="SSF50978">
    <property type="entry name" value="WD40 repeat-like"/>
    <property type="match status" value="1"/>
</dbReference>
<dbReference type="InterPro" id="IPR001810">
    <property type="entry name" value="F-box_dom"/>
</dbReference>
<evidence type="ECO:0000256" key="4">
    <source>
        <dbReference type="SAM" id="MobiDB-lite"/>
    </source>
</evidence>
<dbReference type="PROSITE" id="PS50294">
    <property type="entry name" value="WD_REPEATS_REGION"/>
    <property type="match status" value="5"/>
</dbReference>
<evidence type="ECO:0000313" key="7">
    <source>
        <dbReference type="Proteomes" id="UP000007148"/>
    </source>
</evidence>
<dbReference type="SMART" id="SM00256">
    <property type="entry name" value="FBOX"/>
    <property type="match status" value="1"/>
</dbReference>
<dbReference type="Pfam" id="PF12937">
    <property type="entry name" value="F-box-like"/>
    <property type="match status" value="1"/>
</dbReference>
<feature type="repeat" description="WD" evidence="3">
    <location>
        <begin position="470"/>
        <end position="509"/>
    </location>
</feature>
<dbReference type="PROSITE" id="PS50082">
    <property type="entry name" value="WD_REPEATS_2"/>
    <property type="match status" value="6"/>
</dbReference>
<protein>
    <submittedName>
        <fullName evidence="6">Related to F-box/WD-repeat protein</fullName>
    </submittedName>
</protein>
<dbReference type="EMBL" id="CAFZ01000031">
    <property type="protein sequence ID" value="CCA68393.1"/>
    <property type="molecule type" value="Genomic_DNA"/>
</dbReference>
<dbReference type="PANTHER" id="PTHR22847:SF745">
    <property type="entry name" value="F-BOX_WD REPEAT-CONTAINING PROTEIN 7"/>
    <property type="match status" value="1"/>
</dbReference>
<name>G4TAN3_SERID</name>
<feature type="repeat" description="WD" evidence="3">
    <location>
        <begin position="344"/>
        <end position="383"/>
    </location>
</feature>
<feature type="repeat" description="WD" evidence="3">
    <location>
        <begin position="510"/>
        <end position="549"/>
    </location>
</feature>
<dbReference type="CDD" id="cd00200">
    <property type="entry name" value="WD40"/>
    <property type="match status" value="1"/>
</dbReference>
<dbReference type="InterPro" id="IPR036322">
    <property type="entry name" value="WD40_repeat_dom_sf"/>
</dbReference>
<feature type="repeat" description="WD" evidence="3">
    <location>
        <begin position="430"/>
        <end position="469"/>
    </location>
</feature>
<evidence type="ECO:0000259" key="5">
    <source>
        <dbReference type="PROSITE" id="PS50181"/>
    </source>
</evidence>
<organism evidence="6 7">
    <name type="scientific">Serendipita indica (strain DSM 11827)</name>
    <name type="common">Root endophyte fungus</name>
    <name type="synonym">Piriformospora indica</name>
    <dbReference type="NCBI Taxonomy" id="1109443"/>
    <lineage>
        <taxon>Eukaryota</taxon>
        <taxon>Fungi</taxon>
        <taxon>Dikarya</taxon>
        <taxon>Basidiomycota</taxon>
        <taxon>Agaricomycotina</taxon>
        <taxon>Agaricomycetes</taxon>
        <taxon>Sebacinales</taxon>
        <taxon>Serendipitaceae</taxon>
        <taxon>Serendipita</taxon>
    </lineage>
</organism>
<dbReference type="OrthoDB" id="19711at2759"/>
<feature type="compositionally biased region" description="Polar residues" evidence="4">
    <location>
        <begin position="1"/>
        <end position="18"/>
    </location>
</feature>
<dbReference type="InterPro" id="IPR015943">
    <property type="entry name" value="WD40/YVTN_repeat-like_dom_sf"/>
</dbReference>
<keyword evidence="2" id="KW-0677">Repeat</keyword>
<evidence type="ECO:0000256" key="1">
    <source>
        <dbReference type="ARBA" id="ARBA00022574"/>
    </source>
</evidence>
<dbReference type="InterPro" id="IPR019775">
    <property type="entry name" value="WD40_repeat_CS"/>
</dbReference>
<dbReference type="PROSITE" id="PS00678">
    <property type="entry name" value="WD_REPEATS_1"/>
    <property type="match status" value="3"/>
</dbReference>
<keyword evidence="1 3" id="KW-0853">WD repeat</keyword>
<dbReference type="Gene3D" id="1.20.1280.50">
    <property type="match status" value="1"/>
</dbReference>
<dbReference type="eggNOG" id="KOG0281">
    <property type="taxonomic scope" value="Eukaryota"/>
</dbReference>
<dbReference type="OMA" id="KDISICV"/>
<dbReference type="InterPro" id="IPR036047">
    <property type="entry name" value="F-box-like_dom_sf"/>
</dbReference>
<accession>G4TAN3</accession>
<gene>
    <name evidence="6" type="ORF">PIIN_02257</name>
</gene>
<proteinExistence type="predicted"/>
<feature type="region of interest" description="Disordered" evidence="4">
    <location>
        <begin position="1"/>
        <end position="34"/>
    </location>
</feature>
<dbReference type="SMART" id="SM00320">
    <property type="entry name" value="WD40"/>
    <property type="match status" value="7"/>
</dbReference>
<dbReference type="STRING" id="1109443.G4TAN3"/>
<dbReference type="HOGENOM" id="CLU_000288_103_6_1"/>
<dbReference type="Gene3D" id="2.130.10.10">
    <property type="entry name" value="YVTN repeat-like/Quinoprotein amine dehydrogenase"/>
    <property type="match status" value="2"/>
</dbReference>